<keyword evidence="7" id="KW-0479">Metal-binding</keyword>
<dbReference type="EMBL" id="MPZS01000001">
    <property type="protein sequence ID" value="OOY13615.1"/>
    <property type="molecule type" value="Genomic_DNA"/>
</dbReference>
<comment type="similarity">
    <text evidence="4">Belongs to the peptidase M20A family.</text>
</comment>
<evidence type="ECO:0000256" key="4">
    <source>
        <dbReference type="ARBA" id="ARBA00006247"/>
    </source>
</evidence>
<proteinExistence type="inferred from homology"/>
<evidence type="ECO:0000256" key="11">
    <source>
        <dbReference type="ARBA" id="ARBA00051301"/>
    </source>
</evidence>
<comment type="catalytic activity">
    <reaction evidence="11">
        <text>N-succinyl-(2S,6S)-2,6-diaminopimelate + H2O = (2S,6S)-2,6-diaminopimelate + succinate</text>
        <dbReference type="Rhea" id="RHEA:22608"/>
        <dbReference type="ChEBI" id="CHEBI:15377"/>
        <dbReference type="ChEBI" id="CHEBI:30031"/>
        <dbReference type="ChEBI" id="CHEBI:57609"/>
        <dbReference type="ChEBI" id="CHEBI:58087"/>
        <dbReference type="EC" id="3.5.1.18"/>
    </reaction>
</comment>
<dbReference type="SUPFAM" id="SSF53187">
    <property type="entry name" value="Zn-dependent exopeptidases"/>
    <property type="match status" value="1"/>
</dbReference>
<reference evidence="13 14" key="1">
    <citation type="submission" date="2016-11" db="EMBL/GenBank/DDBJ databases">
        <title>A multilocus sequence analysis scheme for characterization of bacteria in the genus Thioclava.</title>
        <authorList>
            <person name="Liu Y."/>
            <person name="Shao Z."/>
        </authorList>
    </citation>
    <scope>NUCLEOTIDE SEQUENCE [LARGE SCALE GENOMIC DNA]</scope>
    <source>
        <strain evidence="13 14">11.10-0-13</strain>
    </source>
</reference>
<evidence type="ECO:0000256" key="6">
    <source>
        <dbReference type="ARBA" id="ARBA00016853"/>
    </source>
</evidence>
<evidence type="ECO:0000259" key="12">
    <source>
        <dbReference type="Pfam" id="PF07687"/>
    </source>
</evidence>
<evidence type="ECO:0000256" key="1">
    <source>
        <dbReference type="ARBA" id="ARBA00001941"/>
    </source>
</evidence>
<evidence type="ECO:0000256" key="5">
    <source>
        <dbReference type="ARBA" id="ARBA00011921"/>
    </source>
</evidence>
<keyword evidence="9" id="KW-0862">Zinc</keyword>
<comment type="cofactor">
    <cofactor evidence="1">
        <name>Co(2+)</name>
        <dbReference type="ChEBI" id="CHEBI:48828"/>
    </cofactor>
</comment>
<comment type="caution">
    <text evidence="13">The sequence shown here is derived from an EMBL/GenBank/DDBJ whole genome shotgun (WGS) entry which is preliminary data.</text>
</comment>
<dbReference type="PROSITE" id="PS00759">
    <property type="entry name" value="ARGE_DAPE_CPG2_2"/>
    <property type="match status" value="1"/>
</dbReference>
<dbReference type="InterPro" id="IPR010182">
    <property type="entry name" value="ArgE/DapE"/>
</dbReference>
<dbReference type="SUPFAM" id="SSF55031">
    <property type="entry name" value="Bacterial exopeptidase dimerisation domain"/>
    <property type="match status" value="1"/>
</dbReference>
<dbReference type="PANTHER" id="PTHR43808">
    <property type="entry name" value="ACETYLORNITHINE DEACETYLASE"/>
    <property type="match status" value="1"/>
</dbReference>
<sequence>MDVTDLTRRLIGFDTINPPGQEAEAMAFCADLLRGGGFDVEVIAQGPDRSNLIATKGTGAGQALGFTGHLDTVPLGGSAWRYPPHDGLIEDGKLYGRGSTDMKGGVAAFLCAALDAPVPPGGIAILLTAGEETGSDGARAMVAAGPLPPIGALIVAEPTANRAVPGHKGALWLRLVFHGVTAHGSAPEAGVNAIELAMAALAQIKMVDLGSAHPVMGAPSLNIGTISGGLNTNSVPDRCEVTLDLRSVPGVVHDELVAKIEACLPAGAELSRIIDLPAVWTDPNVPWLAAITALTALEAGQPSDPMAMSYFTDASIFTPALEGVPTVILGPGEPGLAHKTDEYVALSRLEEAVRIYRAALGQWEG</sequence>
<dbReference type="Pfam" id="PF07687">
    <property type="entry name" value="M20_dimer"/>
    <property type="match status" value="1"/>
</dbReference>
<evidence type="ECO:0000313" key="13">
    <source>
        <dbReference type="EMBL" id="OOY13615.1"/>
    </source>
</evidence>
<dbReference type="PROSITE" id="PS00758">
    <property type="entry name" value="ARGE_DAPE_CPG2_1"/>
    <property type="match status" value="1"/>
</dbReference>
<dbReference type="RefSeq" id="WP_078573803.1">
    <property type="nucleotide sequence ID" value="NZ_MPZS01000001.1"/>
</dbReference>
<evidence type="ECO:0000256" key="10">
    <source>
        <dbReference type="ARBA" id="ARBA00023285"/>
    </source>
</evidence>
<dbReference type="InterPro" id="IPR050072">
    <property type="entry name" value="Peptidase_M20A"/>
</dbReference>
<keyword evidence="8" id="KW-0378">Hydrolase</keyword>
<evidence type="ECO:0000256" key="9">
    <source>
        <dbReference type="ARBA" id="ARBA00022833"/>
    </source>
</evidence>
<dbReference type="EC" id="3.5.1.18" evidence="5"/>
<dbReference type="InterPro" id="IPR001261">
    <property type="entry name" value="ArgE/DapE_CS"/>
</dbReference>
<feature type="domain" description="Peptidase M20 dimerisation" evidence="12">
    <location>
        <begin position="166"/>
        <end position="265"/>
    </location>
</feature>
<protein>
    <recommendedName>
        <fullName evidence="6">Probable succinyl-diaminopimelate desuccinylase</fullName>
        <ecNumber evidence="5">3.5.1.18</ecNumber>
    </recommendedName>
</protein>
<comment type="cofactor">
    <cofactor evidence="2">
        <name>Zn(2+)</name>
        <dbReference type="ChEBI" id="CHEBI:29105"/>
    </cofactor>
</comment>
<name>A0ABX3MPZ8_9RHOB</name>
<evidence type="ECO:0000256" key="8">
    <source>
        <dbReference type="ARBA" id="ARBA00022801"/>
    </source>
</evidence>
<gene>
    <name evidence="13" type="ORF">BMG00_07555</name>
</gene>
<keyword evidence="14" id="KW-1185">Reference proteome</keyword>
<dbReference type="NCBIfam" id="TIGR01910">
    <property type="entry name" value="DapE-ArgE"/>
    <property type="match status" value="1"/>
</dbReference>
<dbReference type="Gene3D" id="3.40.630.10">
    <property type="entry name" value="Zn peptidases"/>
    <property type="match status" value="1"/>
</dbReference>
<dbReference type="InterPro" id="IPR036264">
    <property type="entry name" value="Bact_exopeptidase_dim_dom"/>
</dbReference>
<evidence type="ECO:0000256" key="2">
    <source>
        <dbReference type="ARBA" id="ARBA00001947"/>
    </source>
</evidence>
<dbReference type="InterPro" id="IPR002933">
    <property type="entry name" value="Peptidase_M20"/>
</dbReference>
<evidence type="ECO:0000256" key="3">
    <source>
        <dbReference type="ARBA" id="ARBA00005130"/>
    </source>
</evidence>
<dbReference type="Pfam" id="PF01546">
    <property type="entry name" value="Peptidase_M20"/>
    <property type="match status" value="1"/>
</dbReference>
<organism evidence="13 14">
    <name type="scientific">Thioclava marina</name>
    <dbReference type="NCBI Taxonomy" id="1915077"/>
    <lineage>
        <taxon>Bacteria</taxon>
        <taxon>Pseudomonadati</taxon>
        <taxon>Pseudomonadota</taxon>
        <taxon>Alphaproteobacteria</taxon>
        <taxon>Rhodobacterales</taxon>
        <taxon>Paracoccaceae</taxon>
        <taxon>Thioclava</taxon>
    </lineage>
</organism>
<evidence type="ECO:0000256" key="7">
    <source>
        <dbReference type="ARBA" id="ARBA00022723"/>
    </source>
</evidence>
<accession>A0ABX3MPZ8</accession>
<dbReference type="Proteomes" id="UP000242224">
    <property type="component" value="Unassembled WGS sequence"/>
</dbReference>
<dbReference type="Gene3D" id="3.30.70.360">
    <property type="match status" value="1"/>
</dbReference>
<evidence type="ECO:0000313" key="14">
    <source>
        <dbReference type="Proteomes" id="UP000242224"/>
    </source>
</evidence>
<keyword evidence="10" id="KW-0170">Cobalt</keyword>
<comment type="pathway">
    <text evidence="3">Amino-acid biosynthesis; L-lysine biosynthesis via DAP pathway; LL-2,6-diaminopimelate from (S)-tetrahydrodipicolinate (succinylase route): step 3/3.</text>
</comment>
<dbReference type="CDD" id="cd08659">
    <property type="entry name" value="M20_ArgE_DapE-like"/>
    <property type="match status" value="1"/>
</dbReference>
<dbReference type="InterPro" id="IPR011650">
    <property type="entry name" value="Peptidase_M20_dimer"/>
</dbReference>